<accession>A0A9X4AE57</accession>
<keyword evidence="2" id="KW-1185">Reference proteome</keyword>
<name>A0A9X4AE57_9BACI</name>
<proteinExistence type="predicted"/>
<dbReference type="AlphaFoldDB" id="A0A9X4AE57"/>
<protein>
    <submittedName>
        <fullName evidence="1">Uncharacterized protein</fullName>
    </submittedName>
</protein>
<gene>
    <name evidence="1" type="ORF">NC799_04170</name>
</gene>
<dbReference type="Proteomes" id="UP001145069">
    <property type="component" value="Unassembled WGS sequence"/>
</dbReference>
<evidence type="ECO:0000313" key="1">
    <source>
        <dbReference type="EMBL" id="MDC3416109.1"/>
    </source>
</evidence>
<dbReference type="RefSeq" id="WP_272445091.1">
    <property type="nucleotide sequence ID" value="NZ_JAMQKC010000002.1"/>
</dbReference>
<comment type="caution">
    <text evidence="1">The sequence shown here is derived from an EMBL/GenBank/DDBJ whole genome shotgun (WGS) entry which is preliminary data.</text>
</comment>
<reference evidence="1" key="1">
    <citation type="submission" date="2022-06" db="EMBL/GenBank/DDBJ databases">
        <title>Aquibacillus sp. a new bacterium isolated from soil saline samples.</title>
        <authorList>
            <person name="Galisteo C."/>
            <person name="De La Haba R."/>
            <person name="Sanchez-Porro C."/>
            <person name="Ventosa A."/>
        </authorList>
    </citation>
    <scope>NUCLEOTIDE SEQUENCE</scope>
    <source>
        <strain evidence="1">3ASR75-54</strain>
    </source>
</reference>
<sequence>MRLIGKVTTIIACLLITFGVSGQSIVSAGSSEEYVVKVGEQYYSYNAEDLQESFLDYTYGGGSSSLYLDFKSKRVSGDFHAIMNVSGKYISYKAIENAFLNDQDNFSLTNYMNSEKAQKATMPSRITSVYADNSGAVQTTTIQIDNGIVPEVINIY</sequence>
<evidence type="ECO:0000313" key="2">
    <source>
        <dbReference type="Proteomes" id="UP001145069"/>
    </source>
</evidence>
<organism evidence="1 2">
    <name type="scientific">Aquibacillus salsiterrae</name>
    <dbReference type="NCBI Taxonomy" id="2950439"/>
    <lineage>
        <taxon>Bacteria</taxon>
        <taxon>Bacillati</taxon>
        <taxon>Bacillota</taxon>
        <taxon>Bacilli</taxon>
        <taxon>Bacillales</taxon>
        <taxon>Bacillaceae</taxon>
        <taxon>Aquibacillus</taxon>
    </lineage>
</organism>
<dbReference type="EMBL" id="JAMQKC010000002">
    <property type="protein sequence ID" value="MDC3416109.1"/>
    <property type="molecule type" value="Genomic_DNA"/>
</dbReference>